<evidence type="ECO:0000313" key="2">
    <source>
        <dbReference type="Proteomes" id="UP001175001"/>
    </source>
</evidence>
<sequence length="211" mass="23647">MKSSLTKLAIEWAPVTLPDVVALVLSSPHLTEFRLYLCVASDRRLHTDFSLLQRALPRAKRLARVDIRLRWEPHVSAEAIQQVTYGAFGSFAELSHLEELRIPICALMGWEVPERVHEVRGDELLPSSLRTLTLTQGLGEVSGYQWTPWPTAALCWGLLSGASKRLPRLQRLAIQRVPRQEWQVWLQPGSPIGQAAAAEGVEWDASRVGTD</sequence>
<proteinExistence type="predicted"/>
<dbReference type="EMBL" id="JAUJDW010000323">
    <property type="protein sequence ID" value="KAK0608995.1"/>
    <property type="molecule type" value="Genomic_DNA"/>
</dbReference>
<comment type="caution">
    <text evidence="1">The sequence shown here is derived from an EMBL/GenBank/DDBJ whole genome shotgun (WGS) entry which is preliminary data.</text>
</comment>
<evidence type="ECO:0000313" key="1">
    <source>
        <dbReference type="EMBL" id="KAK0608995.1"/>
    </source>
</evidence>
<dbReference type="AlphaFoldDB" id="A0AA39WB37"/>
<organism evidence="1 2">
    <name type="scientific">Lasiodiplodia hormozganensis</name>
    <dbReference type="NCBI Taxonomy" id="869390"/>
    <lineage>
        <taxon>Eukaryota</taxon>
        <taxon>Fungi</taxon>
        <taxon>Dikarya</taxon>
        <taxon>Ascomycota</taxon>
        <taxon>Pezizomycotina</taxon>
        <taxon>Dothideomycetes</taxon>
        <taxon>Dothideomycetes incertae sedis</taxon>
        <taxon>Botryosphaeriales</taxon>
        <taxon>Botryosphaeriaceae</taxon>
        <taxon>Lasiodiplodia</taxon>
    </lineage>
</organism>
<reference evidence="1" key="1">
    <citation type="submission" date="2023-06" db="EMBL/GenBank/DDBJ databases">
        <title>Multi-omics analyses reveal the molecular pathogenesis toolkit of Lasiodiplodia hormozganensis, a cross-kingdom pathogen.</title>
        <authorList>
            <person name="Felix C."/>
            <person name="Meneses R."/>
            <person name="Goncalves M.F.M."/>
            <person name="Tilleman L."/>
            <person name="Duarte A.S."/>
            <person name="Jorrin-Novo J.V."/>
            <person name="Van De Peer Y."/>
            <person name="Deforce D."/>
            <person name="Van Nieuwerburgh F."/>
            <person name="Esteves A.C."/>
            <person name="Alves A."/>
        </authorList>
    </citation>
    <scope>NUCLEOTIDE SEQUENCE</scope>
    <source>
        <strain evidence="1">CBS 339.90</strain>
    </source>
</reference>
<gene>
    <name evidence="1" type="ORF">DIS24_g12604</name>
</gene>
<protein>
    <submittedName>
        <fullName evidence="1">Uncharacterized protein</fullName>
    </submittedName>
</protein>
<keyword evidence="2" id="KW-1185">Reference proteome</keyword>
<accession>A0AA39WB37</accession>
<name>A0AA39WB37_9PEZI</name>
<dbReference type="Proteomes" id="UP001175001">
    <property type="component" value="Unassembled WGS sequence"/>
</dbReference>